<protein>
    <submittedName>
        <fullName evidence="2">Uncharacterized protein</fullName>
    </submittedName>
</protein>
<gene>
    <name evidence="2" type="ORF">Celaphus_00018730</name>
</gene>
<accession>A0A212C634</accession>
<organism evidence="2 3">
    <name type="scientific">Cervus elaphus hippelaphus</name>
    <name type="common">European red deer</name>
    <dbReference type="NCBI Taxonomy" id="46360"/>
    <lineage>
        <taxon>Eukaryota</taxon>
        <taxon>Metazoa</taxon>
        <taxon>Chordata</taxon>
        <taxon>Craniata</taxon>
        <taxon>Vertebrata</taxon>
        <taxon>Euteleostomi</taxon>
        <taxon>Mammalia</taxon>
        <taxon>Eutheria</taxon>
        <taxon>Laurasiatheria</taxon>
        <taxon>Artiodactyla</taxon>
        <taxon>Ruminantia</taxon>
        <taxon>Pecora</taxon>
        <taxon>Cervidae</taxon>
        <taxon>Cervinae</taxon>
        <taxon>Cervus</taxon>
    </lineage>
</organism>
<proteinExistence type="predicted"/>
<evidence type="ECO:0000256" key="1">
    <source>
        <dbReference type="SAM" id="MobiDB-lite"/>
    </source>
</evidence>
<evidence type="ECO:0000313" key="3">
    <source>
        <dbReference type="Proteomes" id="UP000242450"/>
    </source>
</evidence>
<dbReference type="AlphaFoldDB" id="A0A212C634"/>
<feature type="compositionally biased region" description="Acidic residues" evidence="1">
    <location>
        <begin position="46"/>
        <end position="58"/>
    </location>
</feature>
<dbReference type="Proteomes" id="UP000242450">
    <property type="component" value="Chromosome 28"/>
</dbReference>
<sequence length="270" mass="29511">MFKDFDKRQMPRVDGGVANSALQNQVFVVGFIVSCCKGKKSVIEGVDEDDSDLSDDEPSAYSVSRQSAHGHAFPPEADSTVAVIVHPGFPCRCLGADPTLGIASPHETDEKGLIKGLFTKWGQHRREATKGGALPWETDNHTGIPTLEMKTERDTANEQGPGNEDGCGPVPPCVSHCCWVARQCLSGVNLGWSRRADSSNICSLEKTYQNLCVKIVFPSRNQLLSRDLTAAMLSKRAKTKKHPQCTASNVVSMFIQSQIQEFREAFNMIA</sequence>
<keyword evidence="3" id="KW-1185">Reference proteome</keyword>
<evidence type="ECO:0000313" key="2">
    <source>
        <dbReference type="EMBL" id="OWK01402.1"/>
    </source>
</evidence>
<dbReference type="EMBL" id="MKHE01000028">
    <property type="protein sequence ID" value="OWK01402.1"/>
    <property type="molecule type" value="Genomic_DNA"/>
</dbReference>
<reference evidence="2 3" key="1">
    <citation type="journal article" date="2018" name="Mol. Genet. Genomics">
        <title>The red deer Cervus elaphus genome CerEla1.0: sequencing, annotating, genes, and chromosomes.</title>
        <authorList>
            <person name="Bana N.A."/>
            <person name="Nyiri A."/>
            <person name="Nagy J."/>
            <person name="Frank K."/>
            <person name="Nagy T."/>
            <person name="Steger V."/>
            <person name="Schiller M."/>
            <person name="Lakatos P."/>
            <person name="Sugar L."/>
            <person name="Horn P."/>
            <person name="Barta E."/>
            <person name="Orosz L."/>
        </authorList>
    </citation>
    <scope>NUCLEOTIDE SEQUENCE [LARGE SCALE GENOMIC DNA]</scope>
    <source>
        <strain evidence="2">Hungarian</strain>
    </source>
</reference>
<name>A0A212C634_CEREH</name>
<feature type="region of interest" description="Disordered" evidence="1">
    <location>
        <begin position="46"/>
        <end position="74"/>
    </location>
</feature>
<comment type="caution">
    <text evidence="2">The sequence shown here is derived from an EMBL/GenBank/DDBJ whole genome shotgun (WGS) entry which is preliminary data.</text>
</comment>
<dbReference type="OrthoDB" id="73273at2759"/>
<dbReference type="PROSITE" id="PS51257">
    <property type="entry name" value="PROKAR_LIPOPROTEIN"/>
    <property type="match status" value="1"/>
</dbReference>